<dbReference type="AlphaFoldDB" id="A0A9W9YDH2"/>
<comment type="caution">
    <text evidence="1">The sequence shown here is derived from an EMBL/GenBank/DDBJ whole genome shotgun (WGS) entry which is preliminary data.</text>
</comment>
<gene>
    <name evidence="1" type="ORF">OS493_013357</name>
</gene>
<dbReference type="EMBL" id="MU827783">
    <property type="protein sequence ID" value="KAJ7335991.1"/>
    <property type="molecule type" value="Genomic_DNA"/>
</dbReference>
<reference evidence="1" key="1">
    <citation type="submission" date="2023-01" db="EMBL/GenBank/DDBJ databases">
        <title>Genome assembly of the deep-sea coral Lophelia pertusa.</title>
        <authorList>
            <person name="Herrera S."/>
            <person name="Cordes E."/>
        </authorList>
    </citation>
    <scope>NUCLEOTIDE SEQUENCE</scope>
    <source>
        <strain evidence="1">USNM1676648</strain>
        <tissue evidence="1">Polyp</tissue>
    </source>
</reference>
<evidence type="ECO:0000313" key="1">
    <source>
        <dbReference type="EMBL" id="KAJ7335991.1"/>
    </source>
</evidence>
<dbReference type="Proteomes" id="UP001163046">
    <property type="component" value="Unassembled WGS sequence"/>
</dbReference>
<accession>A0A9W9YDH2</accession>
<name>A0A9W9YDH2_9CNID</name>
<organism evidence="1 2">
    <name type="scientific">Desmophyllum pertusum</name>
    <dbReference type="NCBI Taxonomy" id="174260"/>
    <lineage>
        <taxon>Eukaryota</taxon>
        <taxon>Metazoa</taxon>
        <taxon>Cnidaria</taxon>
        <taxon>Anthozoa</taxon>
        <taxon>Hexacorallia</taxon>
        <taxon>Scleractinia</taxon>
        <taxon>Caryophylliina</taxon>
        <taxon>Caryophylliidae</taxon>
        <taxon>Desmophyllum</taxon>
    </lineage>
</organism>
<sequence length="104" mass="11963">MIGADVPEWCWKKHFRMSKECFYELADELRPFIAPHPDSPNRRALSTEKRLAVTLYYLKDTGSLWMTANAFGITSVHCIKAHTLCVRDDQYEIGTKVLTLTKGQ</sequence>
<dbReference type="OrthoDB" id="5969116at2759"/>
<protein>
    <submittedName>
        <fullName evidence="1">Uncharacterized protein</fullName>
    </submittedName>
</protein>
<keyword evidence="2" id="KW-1185">Reference proteome</keyword>
<proteinExistence type="predicted"/>
<evidence type="ECO:0000313" key="2">
    <source>
        <dbReference type="Proteomes" id="UP001163046"/>
    </source>
</evidence>